<name>A0AAD1ENA5_9MICO</name>
<dbReference type="SMART" id="SM00479">
    <property type="entry name" value="EXOIII"/>
    <property type="match status" value="1"/>
</dbReference>
<dbReference type="SUPFAM" id="SSF53098">
    <property type="entry name" value="Ribonuclease H-like"/>
    <property type="match status" value="1"/>
</dbReference>
<dbReference type="GO" id="GO:0008408">
    <property type="term" value="F:3'-5' exonuclease activity"/>
    <property type="evidence" value="ECO:0007669"/>
    <property type="project" value="TreeGrafter"/>
</dbReference>
<evidence type="ECO:0000259" key="4">
    <source>
        <dbReference type="SMART" id="SM00479"/>
    </source>
</evidence>
<accession>A0AAD1ENA5</accession>
<organism evidence="5 6">
    <name type="scientific">Rathayibacter iranicus</name>
    <dbReference type="NCBI Taxonomy" id="59737"/>
    <lineage>
        <taxon>Bacteria</taxon>
        <taxon>Bacillati</taxon>
        <taxon>Actinomycetota</taxon>
        <taxon>Actinomycetes</taxon>
        <taxon>Micrococcales</taxon>
        <taxon>Microbacteriaceae</taxon>
        <taxon>Rathayibacter</taxon>
    </lineage>
</organism>
<dbReference type="PANTHER" id="PTHR30231:SF4">
    <property type="entry name" value="PROTEIN NEN2"/>
    <property type="match status" value="1"/>
</dbReference>
<dbReference type="FunFam" id="3.30.420.10:FF:000045">
    <property type="entry name" value="3'-5' exonuclease DinG"/>
    <property type="match status" value="1"/>
</dbReference>
<keyword evidence="3" id="KW-0269">Exonuclease</keyword>
<dbReference type="KEGG" id="ria:C7V51_15125"/>
<keyword evidence="1" id="KW-0540">Nuclease</keyword>
<evidence type="ECO:0000313" key="6">
    <source>
        <dbReference type="Proteomes" id="UP000283946"/>
    </source>
</evidence>
<evidence type="ECO:0000313" key="5">
    <source>
        <dbReference type="EMBL" id="AZZ57057.1"/>
    </source>
</evidence>
<feature type="domain" description="Exonuclease" evidence="4">
    <location>
        <begin position="5"/>
        <end position="172"/>
    </location>
</feature>
<evidence type="ECO:0000256" key="1">
    <source>
        <dbReference type="ARBA" id="ARBA00022722"/>
    </source>
</evidence>
<dbReference type="Pfam" id="PF00533">
    <property type="entry name" value="BRCT"/>
    <property type="match status" value="1"/>
</dbReference>
<dbReference type="GO" id="GO:0005829">
    <property type="term" value="C:cytosol"/>
    <property type="evidence" value="ECO:0007669"/>
    <property type="project" value="TreeGrafter"/>
</dbReference>
<evidence type="ECO:0000256" key="2">
    <source>
        <dbReference type="ARBA" id="ARBA00022801"/>
    </source>
</evidence>
<dbReference type="Gene3D" id="3.30.420.10">
    <property type="entry name" value="Ribonuclease H-like superfamily/Ribonuclease H"/>
    <property type="match status" value="1"/>
</dbReference>
<evidence type="ECO:0000256" key="3">
    <source>
        <dbReference type="ARBA" id="ARBA00022839"/>
    </source>
</evidence>
<dbReference type="InterPro" id="IPR001357">
    <property type="entry name" value="BRCT_dom"/>
</dbReference>
<dbReference type="GO" id="GO:0003677">
    <property type="term" value="F:DNA binding"/>
    <property type="evidence" value="ECO:0007669"/>
    <property type="project" value="InterPro"/>
</dbReference>
<gene>
    <name evidence="5" type="ORF">C7V51_15125</name>
</gene>
<proteinExistence type="predicted"/>
<dbReference type="RefSeq" id="WP_104266284.1">
    <property type="nucleotide sequence ID" value="NZ_CP028130.1"/>
</dbReference>
<dbReference type="CDD" id="cd06127">
    <property type="entry name" value="DEDDh"/>
    <property type="match status" value="1"/>
</dbReference>
<dbReference type="InterPro" id="IPR012337">
    <property type="entry name" value="RNaseH-like_sf"/>
</dbReference>
<dbReference type="AlphaFoldDB" id="A0AAD1ENA5"/>
<dbReference type="InterPro" id="IPR036397">
    <property type="entry name" value="RNaseH_sf"/>
</dbReference>
<sequence length="406" mass="44344">MTGPGFVVIDFETTGVRPERGDRIIEVAVVHLDAEGRFEAAFETLLNPDRDLGAQAIHGISAREILDAPSFAAIAADLLAHLDGRVVVAHNASFERRFLAAELTRLGVQTTLTSEMVLCTMQLAREFLPGGGRSLASCCEMFDIPLENAHRAVIDAKATGRLLAEYIAVSGGRDRWDAHLKEALAYGWPPVPRRRTLWMPRPDSVPAPASFLDRVVQRMPDHSGPAEHTEYLALLDRCLLDRVLSAHEEQELVSTADALGIGRAVVRVLHDRYFDDLTAIAWSDGVLADDELMDLAMVADLLGIDHERLVAATEPRNAVDRPEPVVDRFSLNAGDLVVLTGEMGRTRQEWTTILMEHGVIAHPGVTRKVKLVVAADPDSLSGKARKARDYGITVVNEDGLIALLGL</sequence>
<dbReference type="GO" id="GO:0003887">
    <property type="term" value="F:DNA-directed DNA polymerase activity"/>
    <property type="evidence" value="ECO:0007669"/>
    <property type="project" value="InterPro"/>
</dbReference>
<dbReference type="InterPro" id="IPR013520">
    <property type="entry name" value="Ribonucl_H"/>
</dbReference>
<dbReference type="EMBL" id="CP028130">
    <property type="protein sequence ID" value="AZZ57057.1"/>
    <property type="molecule type" value="Genomic_DNA"/>
</dbReference>
<dbReference type="Proteomes" id="UP000283946">
    <property type="component" value="Chromosome"/>
</dbReference>
<dbReference type="SUPFAM" id="SSF52113">
    <property type="entry name" value="BRCT domain"/>
    <property type="match status" value="1"/>
</dbReference>
<dbReference type="InterPro" id="IPR006054">
    <property type="entry name" value="DnaQ"/>
</dbReference>
<dbReference type="Gene3D" id="3.40.50.10190">
    <property type="entry name" value="BRCT domain"/>
    <property type="match status" value="1"/>
</dbReference>
<dbReference type="NCBIfam" id="TIGR00573">
    <property type="entry name" value="dnaq"/>
    <property type="match status" value="1"/>
</dbReference>
<dbReference type="PANTHER" id="PTHR30231">
    <property type="entry name" value="DNA POLYMERASE III SUBUNIT EPSILON"/>
    <property type="match status" value="1"/>
</dbReference>
<keyword evidence="2" id="KW-0378">Hydrolase</keyword>
<dbReference type="GO" id="GO:0006260">
    <property type="term" value="P:DNA replication"/>
    <property type="evidence" value="ECO:0007669"/>
    <property type="project" value="InterPro"/>
</dbReference>
<dbReference type="InterPro" id="IPR036420">
    <property type="entry name" value="BRCT_dom_sf"/>
</dbReference>
<dbReference type="Pfam" id="PF00929">
    <property type="entry name" value="RNase_T"/>
    <property type="match status" value="1"/>
</dbReference>
<reference evidence="5 6" key="1">
    <citation type="submission" date="2018-03" db="EMBL/GenBank/DDBJ databases">
        <title>Bacteriophage NCPPB3778 and a type I-E CRISPR drive the evolution of the US Biological Select Agent, Rathayibacter toxicus.</title>
        <authorList>
            <person name="Davis E.W.II."/>
            <person name="Tabima J.F."/>
            <person name="Weisberg A.J."/>
            <person name="Dantas Lopes L."/>
            <person name="Wiseman M.S."/>
            <person name="Wiseman M.S."/>
            <person name="Pupko T."/>
            <person name="Belcher M.S."/>
            <person name="Sechler A.J."/>
            <person name="Tancos M.A."/>
            <person name="Schroeder B.K."/>
            <person name="Murray T.D."/>
            <person name="Luster D.G."/>
            <person name="Schneider W.L."/>
            <person name="Rogers E."/>
            <person name="Andreote F.D."/>
            <person name="Grunwald N.J."/>
            <person name="Putnam M.L."/>
            <person name="Chang J.H."/>
        </authorList>
    </citation>
    <scope>NUCLEOTIDE SEQUENCE [LARGE SCALE GENOMIC DNA]</scope>
    <source>
        <strain evidence="5 6">NCCPB 2253</strain>
    </source>
</reference>
<protein>
    <submittedName>
        <fullName evidence="5">DNA polymerase III subunit epsilon</fullName>
    </submittedName>
</protein>